<reference evidence="1 2" key="1">
    <citation type="submission" date="2014-01" db="EMBL/GenBank/DDBJ databases">
        <authorList>
            <person name="Dobos K."/>
            <person name="Lenaerts A."/>
            <person name="Ordway D."/>
            <person name="DeGroote M.A."/>
            <person name="Parker T."/>
            <person name="Sizemore C."/>
            <person name="Tallon L.J."/>
            <person name="Sadzewicz L.K."/>
            <person name="Sengamalay N."/>
            <person name="Fraser C.M."/>
            <person name="Hine E."/>
            <person name="Shefchek K.A."/>
            <person name="Das S.P."/>
            <person name="Tettelin H."/>
        </authorList>
    </citation>
    <scope>NUCLEOTIDE SEQUENCE [LARGE SCALE GENOMIC DNA]</scope>
    <source>
        <strain evidence="1 2">Harvey</strain>
    </source>
</reference>
<proteinExistence type="predicted"/>
<comment type="caution">
    <text evidence="1">The sequence shown here is derived from an EMBL/GenBank/DDBJ whole genome shotgun (WGS) entry which is preliminary data.</text>
</comment>
<dbReference type="Proteomes" id="UP000020681">
    <property type="component" value="Unassembled WGS sequence"/>
</dbReference>
<protein>
    <submittedName>
        <fullName evidence="1">Uncharacterized protein</fullName>
    </submittedName>
</protein>
<keyword evidence="2" id="KW-1185">Reference proteome</keyword>
<organism evidence="1 2">
    <name type="scientific">Mycobacterium ulcerans str. Harvey</name>
    <dbReference type="NCBI Taxonomy" id="1299332"/>
    <lineage>
        <taxon>Bacteria</taxon>
        <taxon>Bacillati</taxon>
        <taxon>Actinomycetota</taxon>
        <taxon>Actinomycetes</taxon>
        <taxon>Mycobacteriales</taxon>
        <taxon>Mycobacteriaceae</taxon>
        <taxon>Mycobacterium</taxon>
        <taxon>Mycobacterium ulcerans group</taxon>
    </lineage>
</organism>
<name>A0ABP3ACH2_MYCUL</name>
<gene>
    <name evidence="1" type="ORF">I551_4504</name>
</gene>
<accession>A0ABP3ACH2</accession>
<sequence length="76" mass="8288">MAGHTVSQIQRVFEEISQLQKPTRLLPLFSGPAARPMNGVTVDKSDILDALMVFFDLWVSAGMTRGSILLISICAP</sequence>
<dbReference type="EMBL" id="JAOL01000129">
    <property type="protein sequence ID" value="EUA89062.1"/>
    <property type="molecule type" value="Genomic_DNA"/>
</dbReference>
<evidence type="ECO:0000313" key="1">
    <source>
        <dbReference type="EMBL" id="EUA89062.1"/>
    </source>
</evidence>
<evidence type="ECO:0000313" key="2">
    <source>
        <dbReference type="Proteomes" id="UP000020681"/>
    </source>
</evidence>